<evidence type="ECO:0000256" key="1">
    <source>
        <dbReference type="SAM" id="MobiDB-lite"/>
    </source>
</evidence>
<protein>
    <submittedName>
        <fullName evidence="2">Ribonuclease H-like domain-containing protein</fullName>
    </submittedName>
</protein>
<dbReference type="EMBL" id="BKCJ010003736">
    <property type="protein sequence ID" value="GEU56870.1"/>
    <property type="molecule type" value="Genomic_DNA"/>
</dbReference>
<comment type="caution">
    <text evidence="2">The sequence shown here is derived from an EMBL/GenBank/DDBJ whole genome shotgun (WGS) entry which is preliminary data.</text>
</comment>
<organism evidence="2">
    <name type="scientific">Tanacetum cinerariifolium</name>
    <name type="common">Dalmatian daisy</name>
    <name type="synonym">Chrysanthemum cinerariifolium</name>
    <dbReference type="NCBI Taxonomy" id="118510"/>
    <lineage>
        <taxon>Eukaryota</taxon>
        <taxon>Viridiplantae</taxon>
        <taxon>Streptophyta</taxon>
        <taxon>Embryophyta</taxon>
        <taxon>Tracheophyta</taxon>
        <taxon>Spermatophyta</taxon>
        <taxon>Magnoliopsida</taxon>
        <taxon>eudicotyledons</taxon>
        <taxon>Gunneridae</taxon>
        <taxon>Pentapetalae</taxon>
        <taxon>asterids</taxon>
        <taxon>campanulids</taxon>
        <taxon>Asterales</taxon>
        <taxon>Asteraceae</taxon>
        <taxon>Asteroideae</taxon>
        <taxon>Anthemideae</taxon>
        <taxon>Anthemidinae</taxon>
        <taxon>Tanacetum</taxon>
    </lineage>
</organism>
<accession>A0A6L2L6X5</accession>
<evidence type="ECO:0000313" key="2">
    <source>
        <dbReference type="EMBL" id="GEU56870.1"/>
    </source>
</evidence>
<feature type="region of interest" description="Disordered" evidence="1">
    <location>
        <begin position="56"/>
        <end position="77"/>
    </location>
</feature>
<dbReference type="AlphaFoldDB" id="A0A6L2L6X5"/>
<sequence length="350" mass="39614">MSRNKDDIEEFSKRIVKVLKLDGNAGTSPIQLDIEQKTTLSSDACEISVFMEKDSGPSLGRRLTSDKSNHSSSNGSHTANIHRDCVLVLGDVKNIKRAATNGEYIDCKKNGFSLTIAPNDGSYLQMLLFPLNGLALILFQIQSDTESLYIVSILVVLDLSKFANPLYSLRDKDLLKSKDPQVVVAALKLPILNHNEFDLWKMRIEQYFLMKDYSHWEVILNGDSPTPIRIVGGVVQSIAPTTAEQRLAKKNELKARGTLLMALPNKHQLKFNIHKDAKTLMEAIGNSLEEIKKQRKFRRLFSNINMKTSVAQAQKALIKYMIGFKSLLAKFMSFRNTKTKQWLLWKPRKC</sequence>
<reference evidence="2" key="1">
    <citation type="journal article" date="2019" name="Sci. Rep.">
        <title>Draft genome of Tanacetum cinerariifolium, the natural source of mosquito coil.</title>
        <authorList>
            <person name="Yamashiro T."/>
            <person name="Shiraishi A."/>
            <person name="Satake H."/>
            <person name="Nakayama K."/>
        </authorList>
    </citation>
    <scope>NUCLEOTIDE SEQUENCE</scope>
</reference>
<name>A0A6L2L6X5_TANCI</name>
<gene>
    <name evidence="2" type="ORF">Tci_028848</name>
</gene>
<proteinExistence type="predicted"/>